<evidence type="ECO:0000313" key="3">
    <source>
        <dbReference type="Proteomes" id="UP001054252"/>
    </source>
</evidence>
<name>A0AAV5IGX0_9ROSI</name>
<sequence>MGVDQRSQKDDHSIPYWSYVHTQGSSHPSRDKTRGERQDSGGAAGRVTIPHFGTVQLLPLTHAAVQPQPHFSPSLTLGLGRNSHLTSAPHSRNSATTALTFAPHSRSSAAIAFTSTPHSLSVSVGQSSSQVSPHLRPSPPLLAATDLL</sequence>
<feature type="region of interest" description="Disordered" evidence="1">
    <location>
        <begin position="1"/>
        <end position="48"/>
    </location>
</feature>
<dbReference type="EMBL" id="BPVZ01000011">
    <property type="protein sequence ID" value="GKU97381.1"/>
    <property type="molecule type" value="Genomic_DNA"/>
</dbReference>
<feature type="region of interest" description="Disordered" evidence="1">
    <location>
        <begin position="122"/>
        <end position="148"/>
    </location>
</feature>
<evidence type="ECO:0000313" key="2">
    <source>
        <dbReference type="EMBL" id="GKU97381.1"/>
    </source>
</evidence>
<protein>
    <submittedName>
        <fullName evidence="2">Uncharacterized protein</fullName>
    </submittedName>
</protein>
<comment type="caution">
    <text evidence="2">The sequence shown here is derived from an EMBL/GenBank/DDBJ whole genome shotgun (WGS) entry which is preliminary data.</text>
</comment>
<gene>
    <name evidence="2" type="ORF">SLEP1_g10530</name>
</gene>
<feature type="compositionally biased region" description="Basic and acidic residues" evidence="1">
    <location>
        <begin position="28"/>
        <end position="39"/>
    </location>
</feature>
<feature type="compositionally biased region" description="Basic and acidic residues" evidence="1">
    <location>
        <begin position="1"/>
        <end position="13"/>
    </location>
</feature>
<dbReference type="Proteomes" id="UP001054252">
    <property type="component" value="Unassembled WGS sequence"/>
</dbReference>
<evidence type="ECO:0000256" key="1">
    <source>
        <dbReference type="SAM" id="MobiDB-lite"/>
    </source>
</evidence>
<organism evidence="2 3">
    <name type="scientific">Rubroshorea leprosula</name>
    <dbReference type="NCBI Taxonomy" id="152421"/>
    <lineage>
        <taxon>Eukaryota</taxon>
        <taxon>Viridiplantae</taxon>
        <taxon>Streptophyta</taxon>
        <taxon>Embryophyta</taxon>
        <taxon>Tracheophyta</taxon>
        <taxon>Spermatophyta</taxon>
        <taxon>Magnoliopsida</taxon>
        <taxon>eudicotyledons</taxon>
        <taxon>Gunneridae</taxon>
        <taxon>Pentapetalae</taxon>
        <taxon>rosids</taxon>
        <taxon>malvids</taxon>
        <taxon>Malvales</taxon>
        <taxon>Dipterocarpaceae</taxon>
        <taxon>Rubroshorea</taxon>
    </lineage>
</organism>
<proteinExistence type="predicted"/>
<accession>A0AAV5IGX0</accession>
<feature type="compositionally biased region" description="Low complexity" evidence="1">
    <location>
        <begin position="122"/>
        <end position="132"/>
    </location>
</feature>
<dbReference type="AlphaFoldDB" id="A0AAV5IGX0"/>
<keyword evidence="3" id="KW-1185">Reference proteome</keyword>
<reference evidence="2 3" key="1">
    <citation type="journal article" date="2021" name="Commun. Biol.">
        <title>The genome of Shorea leprosula (Dipterocarpaceae) highlights the ecological relevance of drought in aseasonal tropical rainforests.</title>
        <authorList>
            <person name="Ng K.K.S."/>
            <person name="Kobayashi M.J."/>
            <person name="Fawcett J.A."/>
            <person name="Hatakeyama M."/>
            <person name="Paape T."/>
            <person name="Ng C.H."/>
            <person name="Ang C.C."/>
            <person name="Tnah L.H."/>
            <person name="Lee C.T."/>
            <person name="Nishiyama T."/>
            <person name="Sese J."/>
            <person name="O'Brien M.J."/>
            <person name="Copetti D."/>
            <person name="Mohd Noor M.I."/>
            <person name="Ong R.C."/>
            <person name="Putra M."/>
            <person name="Sireger I.Z."/>
            <person name="Indrioko S."/>
            <person name="Kosugi Y."/>
            <person name="Izuno A."/>
            <person name="Isagi Y."/>
            <person name="Lee S.L."/>
            <person name="Shimizu K.K."/>
        </authorList>
    </citation>
    <scope>NUCLEOTIDE SEQUENCE [LARGE SCALE GENOMIC DNA]</scope>
    <source>
        <strain evidence="2">214</strain>
    </source>
</reference>